<dbReference type="Pfam" id="PF05368">
    <property type="entry name" value="NmrA"/>
    <property type="match status" value="1"/>
</dbReference>
<evidence type="ECO:0000313" key="3">
    <source>
        <dbReference type="Proteomes" id="UP000309340"/>
    </source>
</evidence>
<dbReference type="Proteomes" id="UP000309340">
    <property type="component" value="Unassembled WGS sequence"/>
</dbReference>
<reference evidence="2 3" key="1">
    <citation type="submission" date="2017-03" db="EMBL/GenBank/DDBJ databases">
        <title>Genomes of endolithic fungi from Antarctica.</title>
        <authorList>
            <person name="Coleine C."/>
            <person name="Masonjones S."/>
            <person name="Stajich J.E."/>
        </authorList>
    </citation>
    <scope>NUCLEOTIDE SEQUENCE [LARGE SCALE GENOMIC DNA]</scope>
    <source>
        <strain evidence="2 3">CCFEE 5184</strain>
    </source>
</reference>
<dbReference type="InterPro" id="IPR008030">
    <property type="entry name" value="NmrA-like"/>
</dbReference>
<evidence type="ECO:0000259" key="1">
    <source>
        <dbReference type="Pfam" id="PF05368"/>
    </source>
</evidence>
<proteinExistence type="predicted"/>
<gene>
    <name evidence="2" type="ORF">B0A55_07742</name>
</gene>
<evidence type="ECO:0000313" key="2">
    <source>
        <dbReference type="EMBL" id="TKA74004.1"/>
    </source>
</evidence>
<accession>A0A4U0XBC2</accession>
<organism evidence="2 3">
    <name type="scientific">Friedmanniomyces simplex</name>
    <dbReference type="NCBI Taxonomy" id="329884"/>
    <lineage>
        <taxon>Eukaryota</taxon>
        <taxon>Fungi</taxon>
        <taxon>Dikarya</taxon>
        <taxon>Ascomycota</taxon>
        <taxon>Pezizomycotina</taxon>
        <taxon>Dothideomycetes</taxon>
        <taxon>Dothideomycetidae</taxon>
        <taxon>Mycosphaerellales</taxon>
        <taxon>Teratosphaeriaceae</taxon>
        <taxon>Friedmanniomyces</taxon>
    </lineage>
</organism>
<protein>
    <recommendedName>
        <fullName evidence="1">NmrA-like domain-containing protein</fullName>
    </recommendedName>
</protein>
<feature type="domain" description="NmrA-like" evidence="1">
    <location>
        <begin position="11"/>
        <end position="83"/>
    </location>
</feature>
<dbReference type="EMBL" id="NAJQ01000243">
    <property type="protein sequence ID" value="TKA74004.1"/>
    <property type="molecule type" value="Genomic_DNA"/>
</dbReference>
<dbReference type="Gene3D" id="3.40.50.720">
    <property type="entry name" value="NAD(P)-binding Rossmann-like Domain"/>
    <property type="match status" value="1"/>
</dbReference>
<dbReference type="OrthoDB" id="300709at2759"/>
<name>A0A4U0XBC2_9PEZI</name>
<comment type="caution">
    <text evidence="2">The sequence shown here is derived from an EMBL/GenBank/DDBJ whole genome shotgun (WGS) entry which is preliminary data.</text>
</comment>
<dbReference type="SUPFAM" id="SSF51735">
    <property type="entry name" value="NAD(P)-binding Rossmann-fold domains"/>
    <property type="match status" value="1"/>
</dbReference>
<keyword evidence="3" id="KW-1185">Reference proteome</keyword>
<dbReference type="InterPro" id="IPR036291">
    <property type="entry name" value="NAD(P)-bd_dom_sf"/>
</dbReference>
<dbReference type="AlphaFoldDB" id="A0A4U0XBC2"/>
<sequence length="105" mass="11186">MAAITELDIVRIIVLGGTGQQGLSVVRALSHHPRYYVSVLTRDSTSSTALSLASTYNIPLIPNSCTSAPGLCAAFPAQDMVNFTLDSFRRREQAECTSAPPADTT</sequence>